<keyword evidence="1" id="KW-1133">Transmembrane helix</keyword>
<protein>
    <submittedName>
        <fullName evidence="2">Uncharacterized protein</fullName>
    </submittedName>
</protein>
<evidence type="ECO:0000313" key="2">
    <source>
        <dbReference type="EMBL" id="SCU88949.1"/>
    </source>
</evidence>
<feature type="transmembrane region" description="Helical" evidence="1">
    <location>
        <begin position="29"/>
        <end position="52"/>
    </location>
</feature>
<feature type="transmembrane region" description="Helical" evidence="1">
    <location>
        <begin position="113"/>
        <end position="135"/>
    </location>
</feature>
<gene>
    <name evidence="2" type="ORF">CNECB9_4870007</name>
</gene>
<proteinExistence type="predicted"/>
<dbReference type="AlphaFoldDB" id="A0A1K0IZH6"/>
<name>A0A1K0IZH6_CUPNE</name>
<keyword evidence="1" id="KW-0472">Membrane</keyword>
<accession>A0A1K0IZH6</accession>
<organism evidence="2">
    <name type="scientific">Cupriavidus necator</name>
    <name type="common">Alcaligenes eutrophus</name>
    <name type="synonym">Ralstonia eutropha</name>
    <dbReference type="NCBI Taxonomy" id="106590"/>
    <lineage>
        <taxon>Bacteria</taxon>
        <taxon>Pseudomonadati</taxon>
        <taxon>Pseudomonadota</taxon>
        <taxon>Betaproteobacteria</taxon>
        <taxon>Burkholderiales</taxon>
        <taxon>Burkholderiaceae</taxon>
        <taxon>Cupriavidus</taxon>
    </lineage>
</organism>
<reference evidence="2" key="1">
    <citation type="submission" date="2016-09" db="EMBL/GenBank/DDBJ databases">
        <authorList>
            <person name="Capua I."/>
            <person name="De Benedictis P."/>
            <person name="Joannis T."/>
            <person name="Lombin L.H."/>
            <person name="Cattoli G."/>
        </authorList>
    </citation>
    <scope>NUCLEOTIDE SEQUENCE</scope>
    <source>
        <strain evidence="2">B9</strain>
    </source>
</reference>
<sequence length="171" mass="17888">MCTTTARPITPLAPVPTVRSGSSMLTRTLPLASAVTLFMSPAWWSGMVIWPWGLPVGLKWPPALIASGAEQSPFSWTWKPCTELGGRPVIAAVIITPPGCCWKVTVPAVLVPLLGWSVAVALALLLVLVADALAADEEVMPEPAQPASAMVAAMQAARGVSTCFIGLLFLS</sequence>
<evidence type="ECO:0000256" key="1">
    <source>
        <dbReference type="SAM" id="Phobius"/>
    </source>
</evidence>
<dbReference type="EMBL" id="FMSH01000431">
    <property type="protein sequence ID" value="SCU88949.1"/>
    <property type="molecule type" value="Genomic_DNA"/>
</dbReference>
<keyword evidence="1" id="KW-0812">Transmembrane</keyword>